<gene>
    <name evidence="4" type="primary">CUNHXorf40B</name>
</gene>
<feature type="region of interest" description="Disordered" evidence="1">
    <location>
        <begin position="228"/>
        <end position="266"/>
    </location>
</feature>
<reference evidence="4" key="1">
    <citation type="submission" date="2025-08" db="UniProtKB">
        <authorList>
            <consortium name="RefSeq"/>
        </authorList>
    </citation>
    <scope>IDENTIFICATION</scope>
    <source>
        <tissue evidence="4">Meat</tissue>
    </source>
</reference>
<sequence>MAWRLLLCLLAAGACGKCAIVREDAQTSGRVFSPLATKQAPSASRAAERGDGNLPGYLRIEYYDPWMVPVPGPGVEMEHAPVPVVPAVTYPFSGSGPGWKRWCGKGWEEGGSQGARGRDTWQGHVRARASRPQGRAKVGCQGFALSSPGVRWGIRGAWAAAGPGSCGAGGRGEARPRTVPVCAGRGPEPGHWAVKPRSPPSLLSAARGPVPSVVELPTRLSLAVPASLVSSPRTPSDGRIPPVGTPCQLTGAETDGRGWRPGGPRG</sequence>
<dbReference type="GeneID" id="112396797"/>
<accession>A0A341B4F1</accession>
<dbReference type="InParanoid" id="A0A341B4F1"/>
<evidence type="ECO:0000256" key="2">
    <source>
        <dbReference type="SAM" id="SignalP"/>
    </source>
</evidence>
<feature type="chain" id="PRO_5016372821" evidence="2">
    <location>
        <begin position="17"/>
        <end position="266"/>
    </location>
</feature>
<dbReference type="Proteomes" id="UP000252040">
    <property type="component" value="Unplaced"/>
</dbReference>
<dbReference type="AlphaFoldDB" id="A0A341B4F1"/>
<protein>
    <submittedName>
        <fullName evidence="4">Protein CXorf40B homolog isoform X1</fullName>
    </submittedName>
</protein>
<name>A0A341B4F1_NEOAA</name>
<organism evidence="3 4">
    <name type="scientific">Neophocaena asiaeorientalis asiaeorientalis</name>
    <name type="common">Yangtze finless porpoise</name>
    <name type="synonym">Neophocaena phocaenoides subsp. asiaeorientalis</name>
    <dbReference type="NCBI Taxonomy" id="1706337"/>
    <lineage>
        <taxon>Eukaryota</taxon>
        <taxon>Metazoa</taxon>
        <taxon>Chordata</taxon>
        <taxon>Craniata</taxon>
        <taxon>Vertebrata</taxon>
        <taxon>Euteleostomi</taxon>
        <taxon>Mammalia</taxon>
        <taxon>Eutheria</taxon>
        <taxon>Laurasiatheria</taxon>
        <taxon>Artiodactyla</taxon>
        <taxon>Whippomorpha</taxon>
        <taxon>Cetacea</taxon>
        <taxon>Odontoceti</taxon>
        <taxon>Phocoenidae</taxon>
        <taxon>Neophocaena</taxon>
    </lineage>
</organism>
<dbReference type="PROSITE" id="PS51257">
    <property type="entry name" value="PROKAR_LIPOPROTEIN"/>
    <property type="match status" value="1"/>
</dbReference>
<proteinExistence type="predicted"/>
<dbReference type="KEGG" id="nasi:112396797"/>
<dbReference type="RefSeq" id="XP_024596452.1">
    <property type="nucleotide sequence ID" value="XM_024740684.1"/>
</dbReference>
<evidence type="ECO:0000313" key="3">
    <source>
        <dbReference type="Proteomes" id="UP000252040"/>
    </source>
</evidence>
<keyword evidence="3" id="KW-1185">Reference proteome</keyword>
<dbReference type="CTD" id="541578"/>
<keyword evidence="2" id="KW-0732">Signal</keyword>
<evidence type="ECO:0000313" key="4">
    <source>
        <dbReference type="RefSeq" id="XP_024596452.1"/>
    </source>
</evidence>
<evidence type="ECO:0000256" key="1">
    <source>
        <dbReference type="SAM" id="MobiDB-lite"/>
    </source>
</evidence>
<feature type="signal peptide" evidence="2">
    <location>
        <begin position="1"/>
        <end position="16"/>
    </location>
</feature>